<dbReference type="EMBL" id="JAMYJR010000032">
    <property type="protein sequence ID" value="MCO8274705.1"/>
    <property type="molecule type" value="Genomic_DNA"/>
</dbReference>
<dbReference type="PROSITE" id="PS51202">
    <property type="entry name" value="RCK_C"/>
    <property type="match status" value="1"/>
</dbReference>
<accession>A0ABT1DXN6</accession>
<name>A0ABT1DXN6_9ACTN</name>
<dbReference type="SUPFAM" id="SSF51735">
    <property type="entry name" value="NAD(P)-binding Rossmann-fold domains"/>
    <property type="match status" value="1"/>
</dbReference>
<organism evidence="2 3">
    <name type="scientific">Paractinoplanes aksuensis</name>
    <dbReference type="NCBI Taxonomy" id="2939490"/>
    <lineage>
        <taxon>Bacteria</taxon>
        <taxon>Bacillati</taxon>
        <taxon>Actinomycetota</taxon>
        <taxon>Actinomycetes</taxon>
        <taxon>Micromonosporales</taxon>
        <taxon>Micromonosporaceae</taxon>
        <taxon>Paractinoplanes</taxon>
    </lineage>
</organism>
<dbReference type="InterPro" id="IPR006037">
    <property type="entry name" value="RCK_C"/>
</dbReference>
<dbReference type="Pfam" id="PF02080">
    <property type="entry name" value="TrkA_C"/>
    <property type="match status" value="1"/>
</dbReference>
<feature type="domain" description="RCK C-terminal" evidence="1">
    <location>
        <begin position="53"/>
        <end position="135"/>
    </location>
</feature>
<keyword evidence="3" id="KW-1185">Reference proteome</keyword>
<proteinExistence type="predicted"/>
<dbReference type="PANTHER" id="PTHR43833">
    <property type="entry name" value="POTASSIUM CHANNEL PROTEIN 2-RELATED-RELATED"/>
    <property type="match status" value="1"/>
</dbReference>
<evidence type="ECO:0000313" key="2">
    <source>
        <dbReference type="EMBL" id="MCO8274705.1"/>
    </source>
</evidence>
<protein>
    <recommendedName>
        <fullName evidence="1">RCK C-terminal domain-containing protein</fullName>
    </recommendedName>
</protein>
<sequence length="135" mass="14568">MLTVLTLSELSVREIWAKAVSAKHGRILRSVGAHHVIYPEATMGERVAHLIASSMLDFFEFDDGFAIAKTRAPRHAAGRTLAELALRTKHGITVVGIKTHGADFEYAAPETVVPAEAELVVAGSTEMVQRFAATT</sequence>
<dbReference type="PANTHER" id="PTHR43833:SF7">
    <property type="entry name" value="KTR SYSTEM POTASSIUM UPTAKE PROTEIN C"/>
    <property type="match status" value="1"/>
</dbReference>
<dbReference type="Gene3D" id="3.40.50.720">
    <property type="entry name" value="NAD(P)-binding Rossmann-like Domain"/>
    <property type="match status" value="1"/>
</dbReference>
<reference evidence="2 3" key="1">
    <citation type="submission" date="2022-06" db="EMBL/GenBank/DDBJ databases">
        <title>New Species of the Genus Actinoplanes, ActinopZanes ferrugineus.</title>
        <authorList>
            <person name="Ding P."/>
        </authorList>
    </citation>
    <scope>NUCLEOTIDE SEQUENCE [LARGE SCALE GENOMIC DNA]</scope>
    <source>
        <strain evidence="2 3">TRM88003</strain>
    </source>
</reference>
<comment type="caution">
    <text evidence="2">The sequence shown here is derived from an EMBL/GenBank/DDBJ whole genome shotgun (WGS) entry which is preliminary data.</text>
</comment>
<gene>
    <name evidence="2" type="ORF">M1L60_29325</name>
</gene>
<dbReference type="Gene3D" id="3.30.70.1450">
    <property type="entry name" value="Regulator of K+ conductance, C-terminal domain"/>
    <property type="match status" value="1"/>
</dbReference>
<evidence type="ECO:0000313" key="3">
    <source>
        <dbReference type="Proteomes" id="UP001523369"/>
    </source>
</evidence>
<dbReference type="InterPro" id="IPR036721">
    <property type="entry name" value="RCK_C_sf"/>
</dbReference>
<dbReference type="Proteomes" id="UP001523369">
    <property type="component" value="Unassembled WGS sequence"/>
</dbReference>
<dbReference type="InterPro" id="IPR036291">
    <property type="entry name" value="NAD(P)-bd_dom_sf"/>
</dbReference>
<evidence type="ECO:0000259" key="1">
    <source>
        <dbReference type="PROSITE" id="PS51202"/>
    </source>
</evidence>
<dbReference type="InterPro" id="IPR050721">
    <property type="entry name" value="Trk_Ktr_HKT_K-transport"/>
</dbReference>
<dbReference type="SUPFAM" id="SSF116726">
    <property type="entry name" value="TrkA C-terminal domain-like"/>
    <property type="match status" value="1"/>
</dbReference>